<dbReference type="RefSeq" id="WP_218590921.1">
    <property type="nucleotide sequence ID" value="NZ_JADQDE010000063.1"/>
</dbReference>
<dbReference type="InterPro" id="IPR050564">
    <property type="entry name" value="F420-G6PD/mer"/>
</dbReference>
<dbReference type="Pfam" id="PF00296">
    <property type="entry name" value="Bac_luciferase"/>
    <property type="match status" value="1"/>
</dbReference>
<evidence type="ECO:0000313" key="2">
    <source>
        <dbReference type="EMBL" id="MBW0126102.1"/>
    </source>
</evidence>
<name>A0ABS6U1H3_9PSEU</name>
<comment type="caution">
    <text evidence="2">The sequence shown here is derived from an EMBL/GenBank/DDBJ whole genome shotgun (WGS) entry which is preliminary data.</text>
</comment>
<protein>
    <submittedName>
        <fullName evidence="2">LLM class flavin-dependent oxidoreductase</fullName>
    </submittedName>
</protein>
<dbReference type="EMBL" id="JADQDF010000001">
    <property type="protein sequence ID" value="MBW0126102.1"/>
    <property type="molecule type" value="Genomic_DNA"/>
</dbReference>
<reference evidence="2 3" key="1">
    <citation type="submission" date="2020-11" db="EMBL/GenBank/DDBJ databases">
        <title>Pseudonocardia abyssalis sp. nov. and Pseudonocardia oceani sp. nov., description and phylogenomic analysis of two novel actinomycetes isolated from the deep Southern Ocean.</title>
        <authorList>
            <person name="Parra J."/>
        </authorList>
    </citation>
    <scope>NUCLEOTIDE SEQUENCE [LARGE SCALE GENOMIC DNA]</scope>
    <source>
        <strain evidence="3">KRD185</strain>
    </source>
</reference>
<gene>
    <name evidence="2" type="ORF">I4I82_00125</name>
</gene>
<evidence type="ECO:0000313" key="3">
    <source>
        <dbReference type="Proteomes" id="UP000694300"/>
    </source>
</evidence>
<evidence type="ECO:0000259" key="1">
    <source>
        <dbReference type="Pfam" id="PF00296"/>
    </source>
</evidence>
<accession>A0ABS6U1H3</accession>
<organism evidence="2 3">
    <name type="scientific">Pseudonocardia oceani</name>
    <dbReference type="NCBI Taxonomy" id="2792013"/>
    <lineage>
        <taxon>Bacteria</taxon>
        <taxon>Bacillati</taxon>
        <taxon>Actinomycetota</taxon>
        <taxon>Actinomycetes</taxon>
        <taxon>Pseudonocardiales</taxon>
        <taxon>Pseudonocardiaceae</taxon>
        <taxon>Pseudonocardia</taxon>
    </lineage>
</organism>
<dbReference type="PANTHER" id="PTHR43244">
    <property type="match status" value="1"/>
</dbReference>
<proteinExistence type="predicted"/>
<feature type="domain" description="Luciferase-like" evidence="1">
    <location>
        <begin position="1"/>
        <end position="118"/>
    </location>
</feature>
<keyword evidence="3" id="KW-1185">Reference proteome</keyword>
<dbReference type="PANTHER" id="PTHR43244:SF2">
    <property type="entry name" value="CONSERVED HYPOTHETICAL ALANINE AND PROLINE-RICH PROTEIN"/>
    <property type="match status" value="1"/>
</dbReference>
<dbReference type="InterPro" id="IPR011251">
    <property type="entry name" value="Luciferase-like_dom"/>
</dbReference>
<dbReference type="Proteomes" id="UP000694300">
    <property type="component" value="Unassembled WGS sequence"/>
</dbReference>
<sequence>MPWGRPAARMEEYVSTLRDLGAVRHRRAAAPGGRVLPPHPEQRAAAEAGVRRQIAFSASTPAYRPVLELHGWGELADRLNRLSRQQAWAEMATAIDDDLLDAFAVSGDAAAVAAQVRERLGDVAGRLSLNTPYAADHEQVLEVTALLRGSP</sequence>